<keyword evidence="2" id="KW-1185">Reference proteome</keyword>
<sequence length="619" mass="66199">MPPMDHRYDRSAHPARTVRDVEGVVTVRDGALRIAPLARPGWGRAGVHLDAVPAADGLVLAVGLLNGHNGSAPFRQRDLLRQVRRWVLGSGIDPLATRLRRWPSRPVRESVLRRLACWTRALLPGPDADALGGNAAVGWYPEPMPDDPTRCGHGFVIRGAEARNGTLLARVDGRLLPVAEDLPNIPLLLVVALRPEGAVYLMADAEDPGWLRPLAVDPAVTTGPQVPAFQQSVLGQIGFSTDTVLYGMTVARCPGLPPGVTPTEPCGLISAELEVLRAGAVASLVWRSLDAGNHVRLDLRPEGLRLHVRNGGTDRLAASVPNALTPGRHSVQLRDDGRRIAVAVDGQRLDGLSIDDPVHAGGGCLGYPDAAAAGMAVRRFTAYPRRIPVPAALAVPLPWVPQGSVSLVAERFAGPCADLDGQPLAGGGAWRRLVGEGGIGSDGSGAIVQAGPDRPAPGRTLYGIDWPDPDFADLEAVIVPPPLTGRGGANSRAGVVFWQDPANHVVCNLWLNGGDRSMPETYGSVSCFFYRNGFEDVYDAVWTNVGGRLRHGEPATLRVACDGRRFTAWLDGRAVLHRAFGDVYADFPSLAIRRVGIGVNWEWGTDTGSRFRSFTARRR</sequence>
<name>A0ABX2TKP4_9PROT</name>
<evidence type="ECO:0000313" key="2">
    <source>
        <dbReference type="Proteomes" id="UP000584642"/>
    </source>
</evidence>
<proteinExistence type="predicted"/>
<protein>
    <recommendedName>
        <fullName evidence="3">Concanavalin A-like lectin/glucanase superfamily protein</fullName>
    </recommendedName>
</protein>
<dbReference type="RefSeq" id="WP_180285514.1">
    <property type="nucleotide sequence ID" value="NZ_JABFDB010000031.1"/>
</dbReference>
<dbReference type="Proteomes" id="UP000584642">
    <property type="component" value="Unassembled WGS sequence"/>
</dbReference>
<gene>
    <name evidence="1" type="ORF">HND93_28895</name>
</gene>
<organism evidence="1 2">
    <name type="scientific">Azospirillum oleiclasticum</name>
    <dbReference type="NCBI Taxonomy" id="2735135"/>
    <lineage>
        <taxon>Bacteria</taxon>
        <taxon>Pseudomonadati</taxon>
        <taxon>Pseudomonadota</taxon>
        <taxon>Alphaproteobacteria</taxon>
        <taxon>Rhodospirillales</taxon>
        <taxon>Azospirillaceae</taxon>
        <taxon>Azospirillum</taxon>
    </lineage>
</organism>
<evidence type="ECO:0008006" key="3">
    <source>
        <dbReference type="Google" id="ProtNLM"/>
    </source>
</evidence>
<comment type="caution">
    <text evidence="1">The sequence shown here is derived from an EMBL/GenBank/DDBJ whole genome shotgun (WGS) entry which is preliminary data.</text>
</comment>
<evidence type="ECO:0000313" key="1">
    <source>
        <dbReference type="EMBL" id="NYZ23737.1"/>
    </source>
</evidence>
<dbReference type="EMBL" id="JABFDB010000031">
    <property type="protein sequence ID" value="NYZ23737.1"/>
    <property type="molecule type" value="Genomic_DNA"/>
</dbReference>
<accession>A0ABX2TKP4</accession>
<reference evidence="1 2" key="1">
    <citation type="submission" date="2020-05" db="EMBL/GenBank/DDBJ databases">
        <title>Azospirillum oleiclasticum sp. nov, a nitrogen-fixing and heavy crude oil-emulsifying bacterium isolated from the crude oil of Yumen Oilfield.</title>
        <authorList>
            <person name="Wu D."/>
            <person name="Cai M."/>
            <person name="Zhang X."/>
        </authorList>
    </citation>
    <scope>NUCLEOTIDE SEQUENCE [LARGE SCALE GENOMIC DNA]</scope>
    <source>
        <strain evidence="1 2">ROY-1-1-2</strain>
    </source>
</reference>